<dbReference type="InterPro" id="IPR013078">
    <property type="entry name" value="His_Pase_superF_clade-1"/>
</dbReference>
<keyword evidence="1" id="KW-0378">Hydrolase</keyword>
<dbReference type="InterPro" id="IPR029033">
    <property type="entry name" value="His_PPase_superfam"/>
</dbReference>
<gene>
    <name evidence="2" type="ORF">ACFSDE_18440</name>
</gene>
<dbReference type="SUPFAM" id="SSF53254">
    <property type="entry name" value="Phosphoglycerate mutase-like"/>
    <property type="match status" value="1"/>
</dbReference>
<organism evidence="2 3">
    <name type="scientific">Nocardioides aestuarii</name>
    <dbReference type="NCBI Taxonomy" id="252231"/>
    <lineage>
        <taxon>Bacteria</taxon>
        <taxon>Bacillati</taxon>
        <taxon>Actinomycetota</taxon>
        <taxon>Actinomycetes</taxon>
        <taxon>Propionibacteriales</taxon>
        <taxon>Nocardioidaceae</taxon>
        <taxon>Nocardioides</taxon>
    </lineage>
</organism>
<comment type="caution">
    <text evidence="2">The sequence shown here is derived from an EMBL/GenBank/DDBJ whole genome shotgun (WGS) entry which is preliminary data.</text>
</comment>
<dbReference type="PANTHER" id="PTHR20935">
    <property type="entry name" value="PHOSPHOGLYCERATE MUTASE-RELATED"/>
    <property type="match status" value="1"/>
</dbReference>
<proteinExistence type="predicted"/>
<dbReference type="Gene3D" id="3.40.50.1240">
    <property type="entry name" value="Phosphoglycerate mutase-like"/>
    <property type="match status" value="1"/>
</dbReference>
<reference evidence="3" key="1">
    <citation type="journal article" date="2019" name="Int. J. Syst. Evol. Microbiol.">
        <title>The Global Catalogue of Microorganisms (GCM) 10K type strain sequencing project: providing services to taxonomists for standard genome sequencing and annotation.</title>
        <authorList>
            <consortium name="The Broad Institute Genomics Platform"/>
            <consortium name="The Broad Institute Genome Sequencing Center for Infectious Disease"/>
            <person name="Wu L."/>
            <person name="Ma J."/>
        </authorList>
    </citation>
    <scope>NUCLEOTIDE SEQUENCE [LARGE SCALE GENOMIC DNA]</scope>
    <source>
        <strain evidence="3">CGMCC 1.12477</strain>
    </source>
</reference>
<dbReference type="CDD" id="cd07067">
    <property type="entry name" value="HP_PGM_like"/>
    <property type="match status" value="1"/>
</dbReference>
<dbReference type="Pfam" id="PF00300">
    <property type="entry name" value="His_Phos_1"/>
    <property type="match status" value="1"/>
</dbReference>
<dbReference type="InterPro" id="IPR051021">
    <property type="entry name" value="Mito_Ser/Thr_phosphatase"/>
</dbReference>
<dbReference type="Proteomes" id="UP001597351">
    <property type="component" value="Unassembled WGS sequence"/>
</dbReference>
<dbReference type="SMART" id="SM00855">
    <property type="entry name" value="PGAM"/>
    <property type="match status" value="1"/>
</dbReference>
<dbReference type="RefSeq" id="WP_343921669.1">
    <property type="nucleotide sequence ID" value="NZ_BAAAJT010000003.1"/>
</dbReference>
<name>A0ABW4TTB0_9ACTN</name>
<accession>A0ABW4TTB0</accession>
<evidence type="ECO:0000313" key="2">
    <source>
        <dbReference type="EMBL" id="MFD1948787.1"/>
    </source>
</evidence>
<keyword evidence="3" id="KW-1185">Reference proteome</keyword>
<evidence type="ECO:0000313" key="3">
    <source>
        <dbReference type="Proteomes" id="UP001597351"/>
    </source>
</evidence>
<evidence type="ECO:0000256" key="1">
    <source>
        <dbReference type="ARBA" id="ARBA00022801"/>
    </source>
</evidence>
<protein>
    <submittedName>
        <fullName evidence="2">SixA phosphatase family protein</fullName>
    </submittedName>
</protein>
<dbReference type="PANTHER" id="PTHR20935:SF1">
    <property type="entry name" value="SLL1549 PROTEIN"/>
    <property type="match status" value="1"/>
</dbReference>
<sequence>MQQSRRLVVVRHAAAEQGAATDAERTLTDGGRDDARTAGEWLAAEGLVVDHALVSAALRAQETWASLAAGAAADLEPDVSRLLYSAEPETVLDLLREVPTESSCVVVVGHNPTMAYLANLLDDGEGDEAAATELTTRGFPTCSLAVFAYDGEWADLDVTSATLRAFHVGRA</sequence>
<dbReference type="EMBL" id="JBHUGD010000004">
    <property type="protein sequence ID" value="MFD1948787.1"/>
    <property type="molecule type" value="Genomic_DNA"/>
</dbReference>